<dbReference type="PROSITE" id="PS50885">
    <property type="entry name" value="HAMP"/>
    <property type="match status" value="1"/>
</dbReference>
<keyword evidence="20" id="KW-0464">Manganese</keyword>
<dbReference type="Pfam" id="PF13687">
    <property type="entry name" value="DUF4153"/>
    <property type="match status" value="1"/>
</dbReference>
<dbReference type="InterPro" id="IPR005467">
    <property type="entry name" value="His_kinase_dom"/>
</dbReference>
<feature type="transmembrane region" description="Helical" evidence="24">
    <location>
        <begin position="767"/>
        <end position="786"/>
    </location>
</feature>
<dbReference type="SUPFAM" id="SSF47384">
    <property type="entry name" value="Homodimeric domain of signal transducing histidine kinase"/>
    <property type="match status" value="1"/>
</dbReference>
<dbReference type="InterPro" id="IPR036097">
    <property type="entry name" value="HisK_dim/P_sf"/>
</dbReference>
<dbReference type="SMART" id="SM00304">
    <property type="entry name" value="HAMP"/>
    <property type="match status" value="1"/>
</dbReference>
<feature type="transmembrane region" description="Helical" evidence="24">
    <location>
        <begin position="671"/>
        <end position="690"/>
    </location>
</feature>
<evidence type="ECO:0000256" key="10">
    <source>
        <dbReference type="ARBA" id="ARBA00022741"/>
    </source>
</evidence>
<evidence type="ECO:0000256" key="8">
    <source>
        <dbReference type="ARBA" id="ARBA00022679"/>
    </source>
</evidence>
<feature type="transmembrane region" description="Helical" evidence="24">
    <location>
        <begin position="17"/>
        <end position="34"/>
    </location>
</feature>
<dbReference type="Gene3D" id="6.10.340.10">
    <property type="match status" value="1"/>
</dbReference>
<comment type="caution">
    <text evidence="27">The sequence shown here is derived from an EMBL/GenBank/DDBJ whole genome shotgun (WGS) entry which is preliminary data.</text>
</comment>
<dbReference type="CDD" id="cd06225">
    <property type="entry name" value="HAMP"/>
    <property type="match status" value="1"/>
</dbReference>
<evidence type="ECO:0000256" key="9">
    <source>
        <dbReference type="ARBA" id="ARBA00022692"/>
    </source>
</evidence>
<proteinExistence type="predicted"/>
<keyword evidence="9 24" id="KW-0812">Transmembrane</keyword>
<evidence type="ECO:0000256" key="13">
    <source>
        <dbReference type="ARBA" id="ARBA00022840"/>
    </source>
</evidence>
<dbReference type="OrthoDB" id="9757990at2"/>
<feature type="transmembrane region" description="Helical" evidence="24">
    <location>
        <begin position="538"/>
        <end position="563"/>
    </location>
</feature>
<keyword evidence="8" id="KW-0808">Transferase</keyword>
<dbReference type="GO" id="GO:0000155">
    <property type="term" value="F:phosphorelay sensor kinase activity"/>
    <property type="evidence" value="ECO:0007669"/>
    <property type="project" value="InterPro"/>
</dbReference>
<feature type="transmembrane region" description="Helical" evidence="24">
    <location>
        <begin position="40"/>
        <end position="61"/>
    </location>
</feature>
<evidence type="ECO:0000256" key="7">
    <source>
        <dbReference type="ARBA" id="ARBA00022553"/>
    </source>
</evidence>
<evidence type="ECO:0000256" key="6">
    <source>
        <dbReference type="ARBA" id="ARBA00022475"/>
    </source>
</evidence>
<keyword evidence="18" id="KW-0346">Stress response</keyword>
<keyword evidence="13" id="KW-0067">ATP-binding</keyword>
<keyword evidence="12" id="KW-0378">Hydrolase</keyword>
<evidence type="ECO:0000256" key="1">
    <source>
        <dbReference type="ARBA" id="ARBA00000085"/>
    </source>
</evidence>
<dbReference type="Pfam" id="PF00672">
    <property type="entry name" value="HAMP"/>
    <property type="match status" value="1"/>
</dbReference>
<feature type="transmembrane region" description="Helical" evidence="24">
    <location>
        <begin position="482"/>
        <end position="499"/>
    </location>
</feature>
<evidence type="ECO:0000256" key="16">
    <source>
        <dbReference type="ARBA" id="ARBA00022989"/>
    </source>
</evidence>
<comment type="catalytic activity">
    <reaction evidence="1">
        <text>ATP + protein L-histidine = ADP + protein N-phospho-L-histidine.</text>
        <dbReference type="EC" id="2.7.13.3"/>
    </reaction>
</comment>
<feature type="domain" description="HAMP" evidence="26">
    <location>
        <begin position="62"/>
        <end position="114"/>
    </location>
</feature>
<feature type="transmembrane region" description="Helical" evidence="24">
    <location>
        <begin position="458"/>
        <end position="477"/>
    </location>
</feature>
<evidence type="ECO:0000256" key="23">
    <source>
        <dbReference type="SAM" id="MobiDB-lite"/>
    </source>
</evidence>
<evidence type="ECO:0000256" key="19">
    <source>
        <dbReference type="ARBA" id="ARBA00023026"/>
    </source>
</evidence>
<dbReference type="SUPFAM" id="SSF158472">
    <property type="entry name" value="HAMP domain-like"/>
    <property type="match status" value="1"/>
</dbReference>
<comment type="subcellular location">
    <subcellularLocation>
        <location evidence="4">Cell membrane</location>
        <topology evidence="4">Multi-pass membrane protein</topology>
    </subcellularLocation>
</comment>
<evidence type="ECO:0000256" key="18">
    <source>
        <dbReference type="ARBA" id="ARBA00023016"/>
    </source>
</evidence>
<dbReference type="Proteomes" id="UP000321793">
    <property type="component" value="Unassembled WGS sequence"/>
</dbReference>
<keyword evidence="10" id="KW-0547">Nucleotide-binding</keyword>
<dbReference type="SMART" id="SM00387">
    <property type="entry name" value="HATPase_c"/>
    <property type="match status" value="1"/>
</dbReference>
<keyword evidence="17" id="KW-0902">Two-component regulatory system</keyword>
<keyword evidence="24" id="KW-0472">Membrane</keyword>
<feature type="transmembrane region" description="Helical" evidence="24">
    <location>
        <begin position="505"/>
        <end position="526"/>
    </location>
</feature>
<evidence type="ECO:0000259" key="25">
    <source>
        <dbReference type="PROSITE" id="PS50109"/>
    </source>
</evidence>
<dbReference type="PANTHER" id="PTHR44936:SF9">
    <property type="entry name" value="SENSOR PROTEIN CREC"/>
    <property type="match status" value="1"/>
</dbReference>
<keyword evidence="19" id="KW-0843">Virulence</keyword>
<evidence type="ECO:0000256" key="12">
    <source>
        <dbReference type="ARBA" id="ARBA00022801"/>
    </source>
</evidence>
<dbReference type="InterPro" id="IPR004358">
    <property type="entry name" value="Sig_transdc_His_kin-like_C"/>
</dbReference>
<dbReference type="InterPro" id="IPR036890">
    <property type="entry name" value="HATPase_C_sf"/>
</dbReference>
<dbReference type="InterPro" id="IPR025291">
    <property type="entry name" value="DUF4153"/>
</dbReference>
<keyword evidence="11" id="KW-0418">Kinase</keyword>
<dbReference type="GO" id="GO:0004721">
    <property type="term" value="F:phosphoprotein phosphatase activity"/>
    <property type="evidence" value="ECO:0007669"/>
    <property type="project" value="UniProtKB-KW"/>
</dbReference>
<evidence type="ECO:0000256" key="4">
    <source>
        <dbReference type="ARBA" id="ARBA00004651"/>
    </source>
</evidence>
<feature type="transmembrane region" description="Helical" evidence="24">
    <location>
        <begin position="625"/>
        <end position="651"/>
    </location>
</feature>
<evidence type="ECO:0000256" key="3">
    <source>
        <dbReference type="ARBA" id="ARBA00001946"/>
    </source>
</evidence>
<dbReference type="Pfam" id="PF02518">
    <property type="entry name" value="HATPase_c"/>
    <property type="match status" value="1"/>
</dbReference>
<evidence type="ECO:0000256" key="2">
    <source>
        <dbReference type="ARBA" id="ARBA00001936"/>
    </source>
</evidence>
<keyword evidence="14" id="KW-0460">Magnesium</keyword>
<dbReference type="InterPro" id="IPR003660">
    <property type="entry name" value="HAMP_dom"/>
</dbReference>
<feature type="transmembrane region" description="Helical" evidence="24">
    <location>
        <begin position="434"/>
        <end position="452"/>
    </location>
</feature>
<evidence type="ECO:0000256" key="17">
    <source>
        <dbReference type="ARBA" id="ARBA00023012"/>
    </source>
</evidence>
<evidence type="ECO:0000259" key="26">
    <source>
        <dbReference type="PROSITE" id="PS50885"/>
    </source>
</evidence>
<evidence type="ECO:0000256" key="15">
    <source>
        <dbReference type="ARBA" id="ARBA00022912"/>
    </source>
</evidence>
<comment type="cofactor">
    <cofactor evidence="2">
        <name>Mn(2+)</name>
        <dbReference type="ChEBI" id="CHEBI:29035"/>
    </cofactor>
</comment>
<accession>A0A512T1A6</accession>
<evidence type="ECO:0000256" key="20">
    <source>
        <dbReference type="ARBA" id="ARBA00023211"/>
    </source>
</evidence>
<keyword evidence="15" id="KW-0904">Protein phosphatase</keyword>
<feature type="region of interest" description="Disordered" evidence="23">
    <location>
        <begin position="333"/>
        <end position="390"/>
    </location>
</feature>
<dbReference type="InterPro" id="IPR003594">
    <property type="entry name" value="HATPase_dom"/>
</dbReference>
<dbReference type="Pfam" id="PF00512">
    <property type="entry name" value="HisKA"/>
    <property type="match status" value="1"/>
</dbReference>
<evidence type="ECO:0000256" key="11">
    <source>
        <dbReference type="ARBA" id="ARBA00022777"/>
    </source>
</evidence>
<keyword evidence="28" id="KW-1185">Reference proteome</keyword>
<dbReference type="PRINTS" id="PR00344">
    <property type="entry name" value="BCTRLSENSOR"/>
</dbReference>
<organism evidence="27 28">
    <name type="scientific">Knoellia locipacati</name>
    <dbReference type="NCBI Taxonomy" id="882824"/>
    <lineage>
        <taxon>Bacteria</taxon>
        <taxon>Bacillati</taxon>
        <taxon>Actinomycetota</taxon>
        <taxon>Actinomycetes</taxon>
        <taxon>Micrococcales</taxon>
        <taxon>Intrasporangiaceae</taxon>
        <taxon>Knoellia</taxon>
    </lineage>
</organism>
<dbReference type="PROSITE" id="PS50109">
    <property type="entry name" value="HIS_KIN"/>
    <property type="match status" value="1"/>
</dbReference>
<keyword evidence="16 24" id="KW-1133">Transmembrane helix</keyword>
<evidence type="ECO:0000313" key="27">
    <source>
        <dbReference type="EMBL" id="GEQ13963.1"/>
    </source>
</evidence>
<evidence type="ECO:0000256" key="22">
    <source>
        <dbReference type="ARBA" id="ARBA00041776"/>
    </source>
</evidence>
<protein>
    <recommendedName>
        <fullName evidence="21">Signal transduction histidine-protein kinase/phosphatase MprB</fullName>
        <ecNumber evidence="5">2.7.13.3</ecNumber>
    </recommendedName>
    <alternativeName>
        <fullName evidence="22">Mycobacterial persistence regulator B</fullName>
    </alternativeName>
</protein>
<evidence type="ECO:0000256" key="21">
    <source>
        <dbReference type="ARBA" id="ARBA00040454"/>
    </source>
</evidence>
<name>A0A512T1A6_9MICO</name>
<evidence type="ECO:0000256" key="14">
    <source>
        <dbReference type="ARBA" id="ARBA00022842"/>
    </source>
</evidence>
<feature type="domain" description="Histidine kinase" evidence="25">
    <location>
        <begin position="122"/>
        <end position="334"/>
    </location>
</feature>
<gene>
    <name evidence="27" type="ORF">KLO01_20100</name>
</gene>
<sequence length="893" mass="94669">MNTVEPLEGVGSIKVKLGLLVGASCVVAALFATIGDRAGMPIWLTLPVTVALALAVVQWLARGMTAPLREMTHAASRMAAGDYAQRVSTASTDEVGQLARAFNAMSADLADADSQRRQLIATVSHELRTPLTAQRALLENLVDGVVQPDDAALRGALTQSERLSDLVGDLLDLSRIDAGVAPLRLEEVGVADLLRGAVAEAELSSRTVTHVCRVVPEDLAVTADPARLKQLVANLLDNAARHSPPDGEIQLVATALDDDGWSLDVIDQGPGIPADKAASVFRRFGTGDDSGGGTGLGLAIASWVCELHGGSISVLPTPPGGRGARLRAVLPRHTRSRVREASTPAAQTISEVPMTTTPVPPPAQPAQPARPARPGQPAAATASTGVAKPGPPPFTDQLFGKFWPEAGLRPQPQLLIGALLLGLFASITLPDRRIGVAACLVVLLAAGLMLRASTEKRGPWSVACVVVGVALTMMTVVRATEWIGVLSVMLAALLLAATVTRARSFISIPLSAMSWVLAGLRGLPLLGRTLTATSRMPLLWPVLRTVAIAAVGLVLFGGLFASGDAIFGSWAQSLVPDLRWDTIIARIFVFVFVAGVALAGAYLALNPPRIADLDVPRGAPVRHRWEWLVPLGVVIALFALFLVAQATAMWGGHEYLRETTGLTYAEYVHEGFGQLTTATFLTLVVVGIATRKASQETASDRLALRVSLLVLCTLTLAVVASALYRMSLYQEAYGYTVLRVFVDGFELWLGLLIVLMMVAVVRLNGTWVPRAALISGAVLFLGFGLMNPDGWVASRNIDRFHATGKLDTYYLAGLGVDATPAILAGLDDKQAACVVTWRMEKSADRSDDVLSWNLGRDRAFDAAKGRDLTVDPTFCKGFGDGFVPTDTRSEIFD</sequence>
<reference evidence="27 28" key="1">
    <citation type="submission" date="2019-07" db="EMBL/GenBank/DDBJ databases">
        <title>Whole genome shotgun sequence of Knoellia locipacati NBRC 109775.</title>
        <authorList>
            <person name="Hosoyama A."/>
            <person name="Uohara A."/>
            <person name="Ohji S."/>
            <person name="Ichikawa N."/>
        </authorList>
    </citation>
    <scope>NUCLEOTIDE SEQUENCE [LARGE SCALE GENOMIC DNA]</scope>
    <source>
        <strain evidence="27 28">NBRC 109775</strain>
    </source>
</reference>
<dbReference type="Gene3D" id="3.30.565.10">
    <property type="entry name" value="Histidine kinase-like ATPase, C-terminal domain"/>
    <property type="match status" value="1"/>
</dbReference>
<dbReference type="PANTHER" id="PTHR44936">
    <property type="entry name" value="SENSOR PROTEIN CREC"/>
    <property type="match status" value="1"/>
</dbReference>
<dbReference type="EC" id="2.7.13.3" evidence="5"/>
<dbReference type="AlphaFoldDB" id="A0A512T1A6"/>
<dbReference type="GO" id="GO:0005886">
    <property type="term" value="C:plasma membrane"/>
    <property type="evidence" value="ECO:0007669"/>
    <property type="project" value="UniProtKB-SubCell"/>
</dbReference>
<dbReference type="SMART" id="SM00388">
    <property type="entry name" value="HisKA"/>
    <property type="match status" value="1"/>
</dbReference>
<dbReference type="CDD" id="cd00075">
    <property type="entry name" value="HATPase"/>
    <property type="match status" value="1"/>
</dbReference>
<dbReference type="CDD" id="cd00082">
    <property type="entry name" value="HisKA"/>
    <property type="match status" value="1"/>
</dbReference>
<evidence type="ECO:0000313" key="28">
    <source>
        <dbReference type="Proteomes" id="UP000321793"/>
    </source>
</evidence>
<dbReference type="GO" id="GO:0005524">
    <property type="term" value="F:ATP binding"/>
    <property type="evidence" value="ECO:0007669"/>
    <property type="project" value="UniProtKB-KW"/>
</dbReference>
<comment type="cofactor">
    <cofactor evidence="3">
        <name>Mg(2+)</name>
        <dbReference type="ChEBI" id="CHEBI:18420"/>
    </cofactor>
</comment>
<dbReference type="EMBL" id="BKBA01000008">
    <property type="protein sequence ID" value="GEQ13963.1"/>
    <property type="molecule type" value="Genomic_DNA"/>
</dbReference>
<evidence type="ECO:0000256" key="24">
    <source>
        <dbReference type="SAM" id="Phobius"/>
    </source>
</evidence>
<feature type="compositionally biased region" description="Low complexity" evidence="23">
    <location>
        <begin position="366"/>
        <end position="382"/>
    </location>
</feature>
<dbReference type="Gene3D" id="1.10.287.130">
    <property type="match status" value="1"/>
</dbReference>
<dbReference type="SUPFAM" id="SSF55874">
    <property type="entry name" value="ATPase domain of HSP90 chaperone/DNA topoisomerase II/histidine kinase"/>
    <property type="match status" value="1"/>
</dbReference>
<keyword evidence="6" id="KW-1003">Cell membrane</keyword>
<keyword evidence="7" id="KW-0597">Phosphoprotein</keyword>
<feature type="transmembrane region" description="Helical" evidence="24">
    <location>
        <begin position="583"/>
        <end position="605"/>
    </location>
</feature>
<evidence type="ECO:0000256" key="5">
    <source>
        <dbReference type="ARBA" id="ARBA00012438"/>
    </source>
</evidence>
<dbReference type="InterPro" id="IPR050980">
    <property type="entry name" value="2C_sensor_his_kinase"/>
</dbReference>
<feature type="transmembrane region" description="Helical" evidence="24">
    <location>
        <begin position="736"/>
        <end position="760"/>
    </location>
</feature>
<dbReference type="InterPro" id="IPR003661">
    <property type="entry name" value="HisK_dim/P_dom"/>
</dbReference>
<feature type="transmembrane region" description="Helical" evidence="24">
    <location>
        <begin position="702"/>
        <end position="724"/>
    </location>
</feature>
<dbReference type="RefSeq" id="WP_147064626.1">
    <property type="nucleotide sequence ID" value="NZ_BAABDN010000001.1"/>
</dbReference>